<feature type="domain" description="H-type lectin" evidence="1">
    <location>
        <begin position="25"/>
        <end position="81"/>
    </location>
</feature>
<dbReference type="EMBL" id="JAGFBS010000005">
    <property type="protein sequence ID" value="KAG6379429.1"/>
    <property type="molecule type" value="Genomic_DNA"/>
</dbReference>
<evidence type="ECO:0000313" key="3">
    <source>
        <dbReference type="Proteomes" id="UP000683000"/>
    </source>
</evidence>
<dbReference type="AlphaFoldDB" id="A0A8I2YUC9"/>
<gene>
    <name evidence="2" type="ORF">JVT61DRAFT_11899</name>
</gene>
<dbReference type="Pfam" id="PF09458">
    <property type="entry name" value="H_lectin"/>
    <property type="match status" value="3"/>
</dbReference>
<dbReference type="GO" id="GO:0030246">
    <property type="term" value="F:carbohydrate binding"/>
    <property type="evidence" value="ECO:0007669"/>
    <property type="project" value="InterPro"/>
</dbReference>
<sequence length="266" mass="29837">MPILREFNTGSVRPWHKPQPDTHATLTFPRPLAAPSRIAHGFRQLDIGCNANIRARSMVQQITESHVDCHISTWADTTLYGGIDHVLALAPEDQDLLTGEHMLNLLPTRTIPFPSPPNVVVFFNLIALDKHHNWRLKTTATSIDANGFTLNIETWADTILYVAQACWIAYPADRKQIFSRSVNTTEVRHWSQPRLEQSKKIMFDSVTFSKDPSVFVALNSIDIGHTANLRINAYVDGVSRTGLVWHIDAWADTILYSAGASIIAFN</sequence>
<feature type="domain" description="H-type lectin" evidence="1">
    <location>
        <begin position="112"/>
        <end position="170"/>
    </location>
</feature>
<name>A0A8I2YUC9_9AGAM</name>
<organism evidence="2 3">
    <name type="scientific">Boletus reticuloceps</name>
    <dbReference type="NCBI Taxonomy" id="495285"/>
    <lineage>
        <taxon>Eukaryota</taxon>
        <taxon>Fungi</taxon>
        <taxon>Dikarya</taxon>
        <taxon>Basidiomycota</taxon>
        <taxon>Agaricomycotina</taxon>
        <taxon>Agaricomycetes</taxon>
        <taxon>Agaricomycetidae</taxon>
        <taxon>Boletales</taxon>
        <taxon>Boletineae</taxon>
        <taxon>Boletaceae</taxon>
        <taxon>Boletoideae</taxon>
        <taxon>Boletus</taxon>
    </lineage>
</organism>
<dbReference type="OrthoDB" id="5419324at2759"/>
<comment type="caution">
    <text evidence="2">The sequence shown here is derived from an EMBL/GenBank/DDBJ whole genome shotgun (WGS) entry which is preliminary data.</text>
</comment>
<dbReference type="SUPFAM" id="SSF141086">
    <property type="entry name" value="Agglutinin HPA-like"/>
    <property type="match status" value="3"/>
</dbReference>
<evidence type="ECO:0000313" key="2">
    <source>
        <dbReference type="EMBL" id="KAG6379429.1"/>
    </source>
</evidence>
<dbReference type="GO" id="GO:0007155">
    <property type="term" value="P:cell adhesion"/>
    <property type="evidence" value="ECO:0007669"/>
    <property type="project" value="InterPro"/>
</dbReference>
<accession>A0A8I2YUC9</accession>
<reference evidence="2" key="1">
    <citation type="submission" date="2021-03" db="EMBL/GenBank/DDBJ databases">
        <title>Evolutionary innovations through gain and loss of genes in the ectomycorrhizal Boletales.</title>
        <authorList>
            <person name="Wu G."/>
            <person name="Miyauchi S."/>
            <person name="Morin E."/>
            <person name="Yang Z.-L."/>
            <person name="Xu J."/>
            <person name="Martin F.M."/>
        </authorList>
    </citation>
    <scope>NUCLEOTIDE SEQUENCE</scope>
    <source>
        <strain evidence="2">BR01</strain>
    </source>
</reference>
<keyword evidence="3" id="KW-1185">Reference proteome</keyword>
<proteinExistence type="predicted"/>
<dbReference type="Proteomes" id="UP000683000">
    <property type="component" value="Unassembled WGS sequence"/>
</dbReference>
<dbReference type="Gene3D" id="2.60.40.2080">
    <property type="match status" value="3"/>
</dbReference>
<protein>
    <recommendedName>
        <fullName evidence="1">H-type lectin domain-containing protein</fullName>
    </recommendedName>
</protein>
<feature type="domain" description="H-type lectin" evidence="1">
    <location>
        <begin position="199"/>
        <end position="265"/>
    </location>
</feature>
<dbReference type="InterPro" id="IPR037221">
    <property type="entry name" value="H-type_lectin_dom_sf"/>
</dbReference>
<evidence type="ECO:0000259" key="1">
    <source>
        <dbReference type="Pfam" id="PF09458"/>
    </source>
</evidence>
<dbReference type="InterPro" id="IPR019019">
    <property type="entry name" value="H-type_lectin_domain"/>
</dbReference>